<protein>
    <submittedName>
        <fullName evidence="1">Uncharacterized protein</fullName>
    </submittedName>
</protein>
<evidence type="ECO:0000313" key="2">
    <source>
        <dbReference type="Proteomes" id="UP001244207"/>
    </source>
</evidence>
<accession>A0AAD8UIY8</accession>
<sequence>MSTIFRVSARRAAALNGSLTGLREDSIIDGGRRHGGRTKPLNALLRGGRAKGIGLADGAGWGNSTAGSWAVRIRRNDGGSYPSLRRRCT</sequence>
<organism evidence="1 2">
    <name type="scientific">Glomerella acutata</name>
    <name type="common">Colletotrichum acutatum</name>
    <dbReference type="NCBI Taxonomy" id="27357"/>
    <lineage>
        <taxon>Eukaryota</taxon>
        <taxon>Fungi</taxon>
        <taxon>Dikarya</taxon>
        <taxon>Ascomycota</taxon>
        <taxon>Pezizomycotina</taxon>
        <taxon>Sordariomycetes</taxon>
        <taxon>Hypocreomycetidae</taxon>
        <taxon>Glomerellales</taxon>
        <taxon>Glomerellaceae</taxon>
        <taxon>Colletotrichum</taxon>
        <taxon>Colletotrichum acutatum species complex</taxon>
    </lineage>
</organism>
<dbReference type="EMBL" id="JAHMHS010000062">
    <property type="protein sequence ID" value="KAK1723652.1"/>
    <property type="molecule type" value="Genomic_DNA"/>
</dbReference>
<name>A0AAD8UIY8_GLOAC</name>
<dbReference type="AlphaFoldDB" id="A0AAD8UIY8"/>
<reference evidence="1" key="1">
    <citation type="submission" date="2021-12" db="EMBL/GenBank/DDBJ databases">
        <title>Comparative genomics, transcriptomics and evolutionary studies reveal genomic signatures of adaptation to plant cell wall in hemibiotrophic fungi.</title>
        <authorList>
            <consortium name="DOE Joint Genome Institute"/>
            <person name="Baroncelli R."/>
            <person name="Diaz J.F."/>
            <person name="Benocci T."/>
            <person name="Peng M."/>
            <person name="Battaglia E."/>
            <person name="Haridas S."/>
            <person name="Andreopoulos W."/>
            <person name="Labutti K."/>
            <person name="Pangilinan J."/>
            <person name="Floch G.L."/>
            <person name="Makela M.R."/>
            <person name="Henrissat B."/>
            <person name="Grigoriev I.V."/>
            <person name="Crouch J.A."/>
            <person name="De Vries R.P."/>
            <person name="Sukno S.A."/>
            <person name="Thon M.R."/>
        </authorList>
    </citation>
    <scope>NUCLEOTIDE SEQUENCE</scope>
    <source>
        <strain evidence="1">CBS 112980</strain>
    </source>
</reference>
<dbReference type="GeneID" id="85386642"/>
<gene>
    <name evidence="1" type="ORF">BDZ83DRAFT_386073</name>
</gene>
<dbReference type="RefSeq" id="XP_060363707.1">
    <property type="nucleotide sequence ID" value="XM_060502743.1"/>
</dbReference>
<keyword evidence="2" id="KW-1185">Reference proteome</keyword>
<evidence type="ECO:0000313" key="1">
    <source>
        <dbReference type="EMBL" id="KAK1723652.1"/>
    </source>
</evidence>
<dbReference type="Proteomes" id="UP001244207">
    <property type="component" value="Unassembled WGS sequence"/>
</dbReference>
<comment type="caution">
    <text evidence="1">The sequence shown here is derived from an EMBL/GenBank/DDBJ whole genome shotgun (WGS) entry which is preliminary data.</text>
</comment>
<proteinExistence type="predicted"/>